<dbReference type="SMART" id="SM00507">
    <property type="entry name" value="HNHc"/>
    <property type="match status" value="1"/>
</dbReference>
<dbReference type="Proteomes" id="UP001230908">
    <property type="component" value="Unassembled WGS sequence"/>
</dbReference>
<feature type="domain" description="HNH nuclease" evidence="2">
    <location>
        <begin position="295"/>
        <end position="347"/>
    </location>
</feature>
<dbReference type="EMBL" id="JAVHUY010000039">
    <property type="protein sequence ID" value="MDQ7909263.1"/>
    <property type="molecule type" value="Genomic_DNA"/>
</dbReference>
<evidence type="ECO:0000313" key="3">
    <source>
        <dbReference type="EMBL" id="MDQ7909263.1"/>
    </source>
</evidence>
<dbReference type="InterPro" id="IPR002711">
    <property type="entry name" value="HNH"/>
</dbReference>
<name>A0ABU0ZQM4_9ACTN</name>
<organism evidence="3 4">
    <name type="scientific">Phytohabitans maris</name>
    <dbReference type="NCBI Taxonomy" id="3071409"/>
    <lineage>
        <taxon>Bacteria</taxon>
        <taxon>Bacillati</taxon>
        <taxon>Actinomycetota</taxon>
        <taxon>Actinomycetes</taxon>
        <taxon>Micromonosporales</taxon>
        <taxon>Micromonosporaceae</taxon>
    </lineage>
</organism>
<evidence type="ECO:0000256" key="1">
    <source>
        <dbReference type="ARBA" id="ARBA00023450"/>
    </source>
</evidence>
<evidence type="ECO:0000313" key="4">
    <source>
        <dbReference type="Proteomes" id="UP001230908"/>
    </source>
</evidence>
<evidence type="ECO:0000259" key="2">
    <source>
        <dbReference type="SMART" id="SM00507"/>
    </source>
</evidence>
<protein>
    <submittedName>
        <fullName evidence="3">DUF222 domain-containing protein</fullName>
    </submittedName>
</protein>
<dbReference type="CDD" id="cd00085">
    <property type="entry name" value="HNHc"/>
    <property type="match status" value="1"/>
</dbReference>
<accession>A0ABU0ZQM4</accession>
<keyword evidence="4" id="KW-1185">Reference proteome</keyword>
<reference evidence="3 4" key="1">
    <citation type="submission" date="2023-08" db="EMBL/GenBank/DDBJ databases">
        <title>Phytohabitans sansha sp. nov., isolated from marine sediment.</title>
        <authorList>
            <person name="Zhao Y."/>
            <person name="Yi K."/>
        </authorList>
    </citation>
    <scope>NUCLEOTIDE SEQUENCE [LARGE SCALE GENOMIC DNA]</scope>
    <source>
        <strain evidence="3 4">ZYX-F-186</strain>
    </source>
</reference>
<dbReference type="InterPro" id="IPR003870">
    <property type="entry name" value="DUF222"/>
</dbReference>
<gene>
    <name evidence="3" type="ORF">RB614_32560</name>
</gene>
<comment type="similarity">
    <text evidence="1">Belongs to the Rv1128c/1148c/1588c/1702c/1945/3466 family.</text>
</comment>
<comment type="caution">
    <text evidence="3">The sequence shown here is derived from an EMBL/GenBank/DDBJ whole genome shotgun (WGS) entry which is preliminary data.</text>
</comment>
<dbReference type="RefSeq" id="WP_308716519.1">
    <property type="nucleotide sequence ID" value="NZ_JAVHUY010000039.1"/>
</dbReference>
<dbReference type="Pfam" id="PF01844">
    <property type="entry name" value="HNH"/>
    <property type="match status" value="1"/>
</dbReference>
<sequence length="387" mass="41655">MSGRDSPDHTNHHATELHLIREIDGRGLSVAHGSSSTAVWLRERLRISIHTAKRSVALAQAVDHRPALDAALVAGTLNVEQATVVAAATQGLPTDLGPELVDKAEAVLIGQATEFEPAILRKAGERILAHVAPELADAADAAALRRLEARAWQGRAFQLTRQGDGRVRVTGWLDEAGAATVDAAIDPLCAPRHDNDEPRTPAQRRADALVEVCDLATRGDHLPDSGGGQRPHVVVTVPFDLLDRQLGAGMLDTGGRLSPPQVRQLACDAHLIPAVLGGDGQVLDLGRGRRLITGPLRRALEVRDRGCAFPGCDRPPRWCHGHHIRAWADGGPTTLDNSVLLCGYHHGVIHRGHWAVRLGAGGLPEFVPPAHVDPGRRPRRNLYHRRT</sequence>
<proteinExistence type="inferred from homology"/>
<dbReference type="InterPro" id="IPR003615">
    <property type="entry name" value="HNH_nuc"/>
</dbReference>
<dbReference type="Pfam" id="PF02720">
    <property type="entry name" value="DUF222"/>
    <property type="match status" value="1"/>
</dbReference>